<evidence type="ECO:0000256" key="7">
    <source>
        <dbReference type="ARBA" id="ARBA00022927"/>
    </source>
</evidence>
<evidence type="ECO:0000259" key="14">
    <source>
        <dbReference type="Pfam" id="PF02096"/>
    </source>
</evidence>
<dbReference type="InterPro" id="IPR038221">
    <property type="entry name" value="YidC_periplasmic_sf"/>
</dbReference>
<dbReference type="CDD" id="cd19961">
    <property type="entry name" value="EcYidC-like_peri"/>
    <property type="match status" value="1"/>
</dbReference>
<dbReference type="PRINTS" id="PR01900">
    <property type="entry name" value="YIDCPROTEIN"/>
</dbReference>
<evidence type="ECO:0000256" key="5">
    <source>
        <dbReference type="ARBA" id="ARBA00022475"/>
    </source>
</evidence>
<dbReference type="GO" id="GO:0051205">
    <property type="term" value="P:protein insertion into membrane"/>
    <property type="evidence" value="ECO:0007669"/>
    <property type="project" value="TreeGrafter"/>
</dbReference>
<dbReference type="CDD" id="cd20070">
    <property type="entry name" value="5TM_YidC_Alb3"/>
    <property type="match status" value="1"/>
</dbReference>
<reference evidence="16 17" key="1">
    <citation type="submission" date="2017-07" db="EMBL/GenBank/DDBJ databases">
        <title>Niveispirillum cyanobacteriorum sp. nov., isolated from cyanobacterial aggregates in a eutrophic lake.</title>
        <authorList>
            <person name="Cai H."/>
        </authorList>
    </citation>
    <scope>NUCLEOTIDE SEQUENCE [LARGE SCALE GENOMIC DNA]</scope>
    <source>
        <strain evidence="17">TH1-14</strain>
    </source>
</reference>
<feature type="transmembrane region" description="Helical" evidence="13">
    <location>
        <begin position="534"/>
        <end position="554"/>
    </location>
</feature>
<keyword evidence="6 13" id="KW-0812">Transmembrane</keyword>
<proteinExistence type="inferred from homology"/>
<feature type="transmembrane region" description="Helical" evidence="13">
    <location>
        <begin position="434"/>
        <end position="454"/>
    </location>
</feature>
<name>A0A255Z0D0_9PROT</name>
<gene>
    <name evidence="13" type="primary">yidC</name>
    <name evidence="16" type="ORF">CHU95_10075</name>
</gene>
<evidence type="ECO:0000256" key="11">
    <source>
        <dbReference type="ARBA" id="ARBA00033245"/>
    </source>
</evidence>
<dbReference type="PANTHER" id="PTHR12428">
    <property type="entry name" value="OXA1"/>
    <property type="match status" value="1"/>
</dbReference>
<keyword evidence="8 13" id="KW-1133">Transmembrane helix</keyword>
<protein>
    <recommendedName>
        <fullName evidence="3 13">Membrane protein insertase YidC</fullName>
    </recommendedName>
    <alternativeName>
        <fullName evidence="12 13">Foldase YidC</fullName>
    </alternativeName>
    <alternativeName>
        <fullName evidence="11 13">Membrane integrase YidC</fullName>
    </alternativeName>
    <alternativeName>
        <fullName evidence="13">Membrane protein YidC</fullName>
    </alternativeName>
</protein>
<accession>A0A255Z0D0</accession>
<dbReference type="NCBIfam" id="TIGR03592">
    <property type="entry name" value="yidC_oxa1_cterm"/>
    <property type="match status" value="1"/>
</dbReference>
<feature type="domain" description="Membrane insertase YidC N-terminal" evidence="15">
    <location>
        <begin position="80"/>
        <end position="358"/>
    </location>
</feature>
<feature type="transmembrane region" description="Helical" evidence="13">
    <location>
        <begin position="496"/>
        <end position="513"/>
    </location>
</feature>
<evidence type="ECO:0000256" key="8">
    <source>
        <dbReference type="ARBA" id="ARBA00022989"/>
    </source>
</evidence>
<dbReference type="Proteomes" id="UP000216998">
    <property type="component" value="Unassembled WGS sequence"/>
</dbReference>
<sequence length="575" mass="64115">MTDQKNLILTIVISIAILFGFHYFYERPRLLAAQAEAQRQQAMQGELAPPAATPGAAPAIGGDAVPAVRDRATVLAETGRVAISTPSLHGSINLRGGRVDDLTLAKYKTTPDKNSPEVVLLAPVGTQNPYYAEFGWVAATAGDAVALPKADTVWTASGSTLTPESPVTLSWDNGAGLVFERIFAIDANYMFTVTQRVRNQTGEAVALSPYGFVQRRGMPEVEGTYVLHEGPLAIVDGTLKEYKYDDLKEDGKTINLSSTGGWIGITDKYWLVGLIPDQSLTTDMRVLHQYSGTDVYQVDYKAPAVTIAAGQASETTHRLFAGAKVVGLLNDYTEKLGIDSLDYAVDWGWFYFLTKPFFHGLDWLGRMIGNFGIAILVFTVFLRLAFFPIANKQYEAFAKMKKLQPKMEELKKKHGDNREALSMEMMKLYKEEKANPLAGCLPILLQIPVFFALYKVLYVTIEMRHAPFYGWIHDLSAPDPTTLFNLFGLIPWDPPSFLHIGIWPLLMGITMWLQMKMNPSNPDPIQQKVFMLMPFIFTFMMAAFPAGLVIYWTWSNLLSIAQQWYIMRRMGVKAT</sequence>
<evidence type="ECO:0000313" key="17">
    <source>
        <dbReference type="Proteomes" id="UP000216998"/>
    </source>
</evidence>
<evidence type="ECO:0000256" key="1">
    <source>
        <dbReference type="ARBA" id="ARBA00004429"/>
    </source>
</evidence>
<dbReference type="HAMAP" id="MF_01810">
    <property type="entry name" value="YidC_type1"/>
    <property type="match status" value="1"/>
</dbReference>
<evidence type="ECO:0000256" key="13">
    <source>
        <dbReference type="HAMAP-Rule" id="MF_01810"/>
    </source>
</evidence>
<dbReference type="GO" id="GO:0005886">
    <property type="term" value="C:plasma membrane"/>
    <property type="evidence" value="ECO:0007669"/>
    <property type="project" value="UniProtKB-SubCell"/>
</dbReference>
<dbReference type="EMBL" id="NOXU01000027">
    <property type="protein sequence ID" value="OYQ34916.1"/>
    <property type="molecule type" value="Genomic_DNA"/>
</dbReference>
<dbReference type="RefSeq" id="WP_094456201.1">
    <property type="nucleotide sequence ID" value="NZ_NOXU01000027.1"/>
</dbReference>
<comment type="caution">
    <text evidence="16">The sequence shown here is derived from an EMBL/GenBank/DDBJ whole genome shotgun (WGS) entry which is preliminary data.</text>
</comment>
<feature type="transmembrane region" description="Helical" evidence="13">
    <location>
        <begin position="363"/>
        <end position="386"/>
    </location>
</feature>
<dbReference type="NCBIfam" id="NF002353">
    <property type="entry name" value="PRK01318.1-4"/>
    <property type="match status" value="1"/>
</dbReference>
<dbReference type="InterPro" id="IPR047196">
    <property type="entry name" value="YidC_ALB_C"/>
</dbReference>
<dbReference type="PANTHER" id="PTHR12428:SF65">
    <property type="entry name" value="CYTOCHROME C OXIDASE ASSEMBLY PROTEIN COX18, MITOCHONDRIAL"/>
    <property type="match status" value="1"/>
</dbReference>
<organism evidence="16 17">
    <name type="scientific">Niveispirillum lacus</name>
    <dbReference type="NCBI Taxonomy" id="1981099"/>
    <lineage>
        <taxon>Bacteria</taxon>
        <taxon>Pseudomonadati</taxon>
        <taxon>Pseudomonadota</taxon>
        <taxon>Alphaproteobacteria</taxon>
        <taxon>Rhodospirillales</taxon>
        <taxon>Azospirillaceae</taxon>
        <taxon>Niveispirillum</taxon>
    </lineage>
</organism>
<evidence type="ECO:0000256" key="6">
    <source>
        <dbReference type="ARBA" id="ARBA00022692"/>
    </source>
</evidence>
<comment type="subunit">
    <text evidence="13">Interacts with the Sec translocase complex via SecD. Specifically interacts with transmembrane segments of nascent integral membrane proteins during membrane integration.</text>
</comment>
<dbReference type="InterPro" id="IPR028053">
    <property type="entry name" value="Membr_insert_YidC_N"/>
</dbReference>
<keyword evidence="5 13" id="KW-1003">Cell membrane</keyword>
<evidence type="ECO:0000256" key="12">
    <source>
        <dbReference type="ARBA" id="ARBA00033342"/>
    </source>
</evidence>
<feature type="domain" description="Membrane insertase YidC/Oxa/ALB C-terminal" evidence="14">
    <location>
        <begin position="371"/>
        <end position="568"/>
    </location>
</feature>
<comment type="subcellular location">
    <subcellularLocation>
        <location evidence="1">Cell inner membrane</location>
        <topology evidence="1">Multi-pass membrane protein</topology>
    </subcellularLocation>
    <subcellularLocation>
        <location evidence="13">Cell membrane</location>
        <topology evidence="13">Multi-pass membrane protein</topology>
    </subcellularLocation>
</comment>
<keyword evidence="7 13" id="KW-0653">Protein transport</keyword>
<dbReference type="GO" id="GO:0032977">
    <property type="term" value="F:membrane insertase activity"/>
    <property type="evidence" value="ECO:0007669"/>
    <property type="project" value="InterPro"/>
</dbReference>
<keyword evidence="9 13" id="KW-0472">Membrane</keyword>
<dbReference type="Pfam" id="PF02096">
    <property type="entry name" value="60KD_IMP"/>
    <property type="match status" value="1"/>
</dbReference>
<evidence type="ECO:0000256" key="9">
    <source>
        <dbReference type="ARBA" id="ARBA00023136"/>
    </source>
</evidence>
<dbReference type="AlphaFoldDB" id="A0A255Z0D0"/>
<evidence type="ECO:0000256" key="10">
    <source>
        <dbReference type="ARBA" id="ARBA00023186"/>
    </source>
</evidence>
<evidence type="ECO:0000259" key="15">
    <source>
        <dbReference type="Pfam" id="PF14849"/>
    </source>
</evidence>
<comment type="function">
    <text evidence="13">Required for the insertion and/or proper folding and/or complex formation of integral membrane proteins into the membrane. Involved in integration of membrane proteins that insert both dependently and independently of the Sec translocase complex, as well as at least some lipoproteins. Aids folding of multispanning membrane proteins.</text>
</comment>
<evidence type="ECO:0000256" key="3">
    <source>
        <dbReference type="ARBA" id="ARBA00015325"/>
    </source>
</evidence>
<evidence type="ECO:0000313" key="16">
    <source>
        <dbReference type="EMBL" id="OYQ34916.1"/>
    </source>
</evidence>
<dbReference type="Pfam" id="PF14849">
    <property type="entry name" value="YidC_periplas"/>
    <property type="match status" value="1"/>
</dbReference>
<feature type="transmembrane region" description="Helical" evidence="13">
    <location>
        <begin position="7"/>
        <end position="25"/>
    </location>
</feature>
<dbReference type="Gene3D" id="2.70.98.90">
    <property type="match status" value="1"/>
</dbReference>
<keyword evidence="10 13" id="KW-0143">Chaperone</keyword>
<dbReference type="GO" id="GO:0015031">
    <property type="term" value="P:protein transport"/>
    <property type="evidence" value="ECO:0007669"/>
    <property type="project" value="UniProtKB-KW"/>
</dbReference>
<keyword evidence="4 13" id="KW-0813">Transport</keyword>
<dbReference type="NCBIfam" id="TIGR03593">
    <property type="entry name" value="yidC_nterm"/>
    <property type="match status" value="1"/>
</dbReference>
<dbReference type="PRINTS" id="PR00701">
    <property type="entry name" value="60KDINNERMP"/>
</dbReference>
<keyword evidence="17" id="KW-1185">Reference proteome</keyword>
<evidence type="ECO:0000256" key="4">
    <source>
        <dbReference type="ARBA" id="ARBA00022448"/>
    </source>
</evidence>
<comment type="similarity">
    <text evidence="2 13">Belongs to the OXA1/ALB3/YidC family. Type 1 subfamily.</text>
</comment>
<dbReference type="InterPro" id="IPR028055">
    <property type="entry name" value="YidC/Oxa/ALB_C"/>
</dbReference>
<dbReference type="InterPro" id="IPR001708">
    <property type="entry name" value="YidC/ALB3/OXA1/COX18"/>
</dbReference>
<dbReference type="OrthoDB" id="9780552at2"/>
<dbReference type="InterPro" id="IPR019998">
    <property type="entry name" value="Membr_insert_YidC"/>
</dbReference>
<evidence type="ECO:0000256" key="2">
    <source>
        <dbReference type="ARBA" id="ARBA00010527"/>
    </source>
</evidence>